<gene>
    <name evidence="2" type="ORF">F1B92_04430</name>
</gene>
<accession>A0A6L5WGW7</accession>
<comment type="caution">
    <text evidence="2">The sequence shown here is derived from an EMBL/GenBank/DDBJ whole genome shotgun (WGS) entry which is preliminary data.</text>
</comment>
<feature type="chain" id="PRO_5026906749" description="Ankyrin repeat domain-containing protein" evidence="1">
    <location>
        <begin position="20"/>
        <end position="161"/>
    </location>
</feature>
<evidence type="ECO:0008006" key="4">
    <source>
        <dbReference type="Google" id="ProtNLM"/>
    </source>
</evidence>
<evidence type="ECO:0000313" key="2">
    <source>
        <dbReference type="EMBL" id="MSN96430.1"/>
    </source>
</evidence>
<feature type="signal peptide" evidence="1">
    <location>
        <begin position="1"/>
        <end position="19"/>
    </location>
</feature>
<keyword evidence="3" id="KW-1185">Reference proteome</keyword>
<proteinExistence type="predicted"/>
<name>A0A6L5WGW7_9BACT</name>
<dbReference type="EMBL" id="VWSJ01000012">
    <property type="protein sequence ID" value="MSN96430.1"/>
    <property type="molecule type" value="Genomic_DNA"/>
</dbReference>
<protein>
    <recommendedName>
        <fullName evidence="4">Ankyrin repeat domain-containing protein</fullName>
    </recommendedName>
</protein>
<evidence type="ECO:0000313" key="3">
    <source>
        <dbReference type="Proteomes" id="UP000476338"/>
    </source>
</evidence>
<reference evidence="2 3" key="1">
    <citation type="submission" date="2019-09" db="EMBL/GenBank/DDBJ databases">
        <authorList>
            <person name="Silva M."/>
            <person name="Pereira G."/>
            <person name="Lopes-Da-Costa L."/>
            <person name="Silva E."/>
        </authorList>
    </citation>
    <scope>NUCLEOTIDE SEQUENCE [LARGE SCALE GENOMIC DNA]</scope>
    <source>
        <strain evidence="2 3">FMV-PI01</strain>
    </source>
</reference>
<dbReference type="RefSeq" id="WP_154570698.1">
    <property type="nucleotide sequence ID" value="NZ_VWSJ01000012.1"/>
</dbReference>
<keyword evidence="1" id="KW-0732">Signal</keyword>
<dbReference type="Proteomes" id="UP000476338">
    <property type="component" value="Unassembled WGS sequence"/>
</dbReference>
<evidence type="ECO:0000256" key="1">
    <source>
        <dbReference type="SAM" id="SignalP"/>
    </source>
</evidence>
<organism evidence="2 3">
    <name type="scientific">Campylobacter portucalensis</name>
    <dbReference type="NCBI Taxonomy" id="2608384"/>
    <lineage>
        <taxon>Bacteria</taxon>
        <taxon>Pseudomonadati</taxon>
        <taxon>Campylobacterota</taxon>
        <taxon>Epsilonproteobacteria</taxon>
        <taxon>Campylobacterales</taxon>
        <taxon>Campylobacteraceae</taxon>
        <taxon>Campylobacter</taxon>
    </lineage>
</organism>
<dbReference type="AlphaFoldDB" id="A0A6L5WGW7"/>
<sequence length="161" mass="18494">MKFLKVATILVLTSYFLNAGEFDYIDKTNSKVLKSYKEKLETMLEPTDDSMVNRERDYELENQTFPEIADELTLADDTEGLVVFIDILKDCGKPDDKIASLLLYKALSNQAINCVKTLQKEMNIDFKTFVMDDTAVLEPESVQDYIKNKKLSKEMLDVLKN</sequence>
<reference evidence="2 3" key="2">
    <citation type="submission" date="2020-03" db="EMBL/GenBank/DDBJ databases">
        <title>Campylobacter portucalensis sp. nov., a new species of Campylobacter isolated from the reproductive tract of bulls.</title>
        <authorList>
            <person name="Silva M.F."/>
            <person name="Pereira G."/>
            <person name="Carneiro C."/>
            <person name="Hemphill A."/>
            <person name="Mateus L."/>
            <person name="Lopes-Da-Costa L."/>
            <person name="Silva E."/>
        </authorList>
    </citation>
    <scope>NUCLEOTIDE SEQUENCE [LARGE SCALE GENOMIC DNA]</scope>
    <source>
        <strain evidence="2 3">FMV-PI01</strain>
    </source>
</reference>